<evidence type="ECO:0000313" key="1">
    <source>
        <dbReference type="EMBL" id="GAH03569.1"/>
    </source>
</evidence>
<dbReference type="EMBL" id="BART01024370">
    <property type="protein sequence ID" value="GAH03569.1"/>
    <property type="molecule type" value="Genomic_DNA"/>
</dbReference>
<comment type="caution">
    <text evidence="1">The sequence shown here is derived from an EMBL/GenBank/DDBJ whole genome shotgun (WGS) entry which is preliminary data.</text>
</comment>
<proteinExistence type="predicted"/>
<protein>
    <submittedName>
        <fullName evidence="1">Uncharacterized protein</fullName>
    </submittedName>
</protein>
<gene>
    <name evidence="1" type="ORF">S01H4_44046</name>
</gene>
<accession>X1DEV3</accession>
<reference evidence="1" key="1">
    <citation type="journal article" date="2014" name="Front. Microbiol.">
        <title>High frequency of phylogenetically diverse reductive dehalogenase-homologous genes in deep subseafloor sedimentary metagenomes.</title>
        <authorList>
            <person name="Kawai M."/>
            <person name="Futagami T."/>
            <person name="Toyoda A."/>
            <person name="Takaki Y."/>
            <person name="Nishi S."/>
            <person name="Hori S."/>
            <person name="Arai W."/>
            <person name="Tsubouchi T."/>
            <person name="Morono Y."/>
            <person name="Uchiyama I."/>
            <person name="Ito T."/>
            <person name="Fujiyama A."/>
            <person name="Inagaki F."/>
            <person name="Takami H."/>
        </authorList>
    </citation>
    <scope>NUCLEOTIDE SEQUENCE</scope>
    <source>
        <strain evidence="1">Expedition CK06-06</strain>
    </source>
</reference>
<sequence>MLIYGKQSYSAEVYLHPETATINWRDDFPRCEVASVPGKHEELSWKDESVAQLAKILLRDRCYDSISQIEDDKRDDYKLICGPNGVDQVWYLEKYSDVADAGVDPIFHYLEYGWREGRDPRPDFSTSAYLTANEDVARAGCNPLVHYIRLGRPERYPSACPVPQIERGGGLWSAVKIALKALHHRAPGRR</sequence>
<dbReference type="AlphaFoldDB" id="X1DEV3"/>
<organism evidence="1">
    <name type="scientific">marine sediment metagenome</name>
    <dbReference type="NCBI Taxonomy" id="412755"/>
    <lineage>
        <taxon>unclassified sequences</taxon>
        <taxon>metagenomes</taxon>
        <taxon>ecological metagenomes</taxon>
    </lineage>
</organism>
<name>X1DEV3_9ZZZZ</name>